<evidence type="ECO:0000256" key="4">
    <source>
        <dbReference type="ARBA" id="ARBA00022989"/>
    </source>
</evidence>
<feature type="transmembrane region" description="Helical" evidence="6">
    <location>
        <begin position="81"/>
        <end position="103"/>
    </location>
</feature>
<evidence type="ECO:0000256" key="2">
    <source>
        <dbReference type="ARBA" id="ARBA00022475"/>
    </source>
</evidence>
<feature type="non-terminal residue" evidence="7">
    <location>
        <position position="1"/>
    </location>
</feature>
<dbReference type="PANTHER" id="PTHR43370:SF2">
    <property type="entry name" value="ABC TRANSPORTER PERMEASE PROTEIN"/>
    <property type="match status" value="1"/>
</dbReference>
<evidence type="ECO:0000256" key="6">
    <source>
        <dbReference type="SAM" id="Phobius"/>
    </source>
</evidence>
<dbReference type="Pfam" id="PF02653">
    <property type="entry name" value="BPD_transp_2"/>
    <property type="match status" value="1"/>
</dbReference>
<dbReference type="EMBL" id="BART01039176">
    <property type="protein sequence ID" value="GAH11389.1"/>
    <property type="molecule type" value="Genomic_DNA"/>
</dbReference>
<comment type="caution">
    <text evidence="7">The sequence shown here is derived from an EMBL/GenBank/DDBJ whole genome shotgun (WGS) entry which is preliminary data.</text>
</comment>
<dbReference type="GO" id="GO:0022857">
    <property type="term" value="F:transmembrane transporter activity"/>
    <property type="evidence" value="ECO:0007669"/>
    <property type="project" value="InterPro"/>
</dbReference>
<proteinExistence type="predicted"/>
<name>X1E2I4_9ZZZZ</name>
<keyword evidence="3 6" id="KW-0812">Transmembrane</keyword>
<accession>X1E2I4</accession>
<evidence type="ECO:0000313" key="7">
    <source>
        <dbReference type="EMBL" id="GAH11389.1"/>
    </source>
</evidence>
<dbReference type="AlphaFoldDB" id="X1E2I4"/>
<keyword evidence="4 6" id="KW-1133">Transmembrane helix</keyword>
<dbReference type="GO" id="GO:0005886">
    <property type="term" value="C:plasma membrane"/>
    <property type="evidence" value="ECO:0007669"/>
    <property type="project" value="UniProtKB-SubCell"/>
</dbReference>
<evidence type="ECO:0000256" key="1">
    <source>
        <dbReference type="ARBA" id="ARBA00004651"/>
    </source>
</evidence>
<comment type="subcellular location">
    <subcellularLocation>
        <location evidence="1">Cell membrane</location>
        <topology evidence="1">Multi-pass membrane protein</topology>
    </subcellularLocation>
</comment>
<evidence type="ECO:0000256" key="5">
    <source>
        <dbReference type="ARBA" id="ARBA00023136"/>
    </source>
</evidence>
<dbReference type="PANTHER" id="PTHR43370">
    <property type="entry name" value="SUGAR ABC TRANSPORTER INTEGRAL MEMBRANE PROTEIN-RELATED"/>
    <property type="match status" value="1"/>
</dbReference>
<keyword evidence="2" id="KW-1003">Cell membrane</keyword>
<keyword evidence="5 6" id="KW-0472">Membrane</keyword>
<dbReference type="CDD" id="cd06580">
    <property type="entry name" value="TM_PBP1_transp_TpRbsC_like"/>
    <property type="match status" value="1"/>
</dbReference>
<sequence>IGYLLVPLAWYYIYYTRPGLHLRAVGEYPAAADALGINVYRLRYSYVFLGGVLAGLSGATISLAISPGWFSELTTSGQGWIALGLVIFAQWDPFRAAFGAYAFGALRRLILDIQGPTLILGFANP</sequence>
<dbReference type="InterPro" id="IPR001851">
    <property type="entry name" value="ABC_transp_permease"/>
</dbReference>
<gene>
    <name evidence="7" type="ORF">S01H4_64540</name>
</gene>
<protein>
    <submittedName>
        <fullName evidence="7">Uncharacterized protein</fullName>
    </submittedName>
</protein>
<feature type="non-terminal residue" evidence="7">
    <location>
        <position position="125"/>
    </location>
</feature>
<feature type="transmembrane region" description="Helical" evidence="6">
    <location>
        <begin position="46"/>
        <end position="69"/>
    </location>
</feature>
<evidence type="ECO:0000256" key="3">
    <source>
        <dbReference type="ARBA" id="ARBA00022692"/>
    </source>
</evidence>
<organism evidence="7">
    <name type="scientific">marine sediment metagenome</name>
    <dbReference type="NCBI Taxonomy" id="412755"/>
    <lineage>
        <taxon>unclassified sequences</taxon>
        <taxon>metagenomes</taxon>
        <taxon>ecological metagenomes</taxon>
    </lineage>
</organism>
<reference evidence="7" key="1">
    <citation type="journal article" date="2014" name="Front. Microbiol.">
        <title>High frequency of phylogenetically diverse reductive dehalogenase-homologous genes in deep subseafloor sedimentary metagenomes.</title>
        <authorList>
            <person name="Kawai M."/>
            <person name="Futagami T."/>
            <person name="Toyoda A."/>
            <person name="Takaki Y."/>
            <person name="Nishi S."/>
            <person name="Hori S."/>
            <person name="Arai W."/>
            <person name="Tsubouchi T."/>
            <person name="Morono Y."/>
            <person name="Uchiyama I."/>
            <person name="Ito T."/>
            <person name="Fujiyama A."/>
            <person name="Inagaki F."/>
            <person name="Takami H."/>
        </authorList>
    </citation>
    <scope>NUCLEOTIDE SEQUENCE</scope>
    <source>
        <strain evidence="7">Expedition CK06-06</strain>
    </source>
</reference>